<protein>
    <submittedName>
        <fullName evidence="1">DUF2288 domain-containing protein</fullName>
    </submittedName>
</protein>
<accession>A0A3A3G1X2</accession>
<evidence type="ECO:0000313" key="1">
    <source>
        <dbReference type="EMBL" id="RJG02473.1"/>
    </source>
</evidence>
<dbReference type="OrthoDB" id="195194at2"/>
<dbReference type="RefSeq" id="WP_119785974.1">
    <property type="nucleotide sequence ID" value="NZ_QYUQ01000002.1"/>
</dbReference>
<dbReference type="Pfam" id="PF10052">
    <property type="entry name" value="DUF2288"/>
    <property type="match status" value="1"/>
</dbReference>
<dbReference type="Proteomes" id="UP000266327">
    <property type="component" value="Unassembled WGS sequence"/>
</dbReference>
<proteinExistence type="predicted"/>
<comment type="caution">
    <text evidence="1">The sequence shown here is derived from an EMBL/GenBank/DDBJ whole genome shotgun (WGS) entry which is preliminary data.</text>
</comment>
<sequence>MTDSTDALSQEEQLRATLNGETARFAWKELQRFFAAGTVIVVDDALDLVEVAVQIARDNKAAVAQWMAAGQLGQVSDVQAQSWLQADAALWTVVVKPWILVQQRAH</sequence>
<organism evidence="1 2">
    <name type="scientific">Noviherbaspirillum sedimenti</name>
    <dbReference type="NCBI Taxonomy" id="2320865"/>
    <lineage>
        <taxon>Bacteria</taxon>
        <taxon>Pseudomonadati</taxon>
        <taxon>Pseudomonadota</taxon>
        <taxon>Betaproteobacteria</taxon>
        <taxon>Burkholderiales</taxon>
        <taxon>Oxalobacteraceae</taxon>
        <taxon>Noviherbaspirillum</taxon>
    </lineage>
</organism>
<reference evidence="2" key="1">
    <citation type="submission" date="2018-09" db="EMBL/GenBank/DDBJ databases">
        <authorList>
            <person name="Zhu H."/>
        </authorList>
    </citation>
    <scope>NUCLEOTIDE SEQUENCE [LARGE SCALE GENOMIC DNA]</scope>
    <source>
        <strain evidence="2">K1S02-23</strain>
    </source>
</reference>
<keyword evidence="2" id="KW-1185">Reference proteome</keyword>
<dbReference type="EMBL" id="QYUQ01000002">
    <property type="protein sequence ID" value="RJG02473.1"/>
    <property type="molecule type" value="Genomic_DNA"/>
</dbReference>
<gene>
    <name evidence="1" type="ORF">D3878_13530</name>
</gene>
<name>A0A3A3G1X2_9BURK</name>
<dbReference type="AlphaFoldDB" id="A0A3A3G1X2"/>
<evidence type="ECO:0000313" key="2">
    <source>
        <dbReference type="Proteomes" id="UP000266327"/>
    </source>
</evidence>
<dbReference type="InterPro" id="IPR018741">
    <property type="entry name" value="DUF2288"/>
</dbReference>